<organism evidence="1 2">
    <name type="scientific">Rubus argutus</name>
    <name type="common">Southern blackberry</name>
    <dbReference type="NCBI Taxonomy" id="59490"/>
    <lineage>
        <taxon>Eukaryota</taxon>
        <taxon>Viridiplantae</taxon>
        <taxon>Streptophyta</taxon>
        <taxon>Embryophyta</taxon>
        <taxon>Tracheophyta</taxon>
        <taxon>Spermatophyta</taxon>
        <taxon>Magnoliopsida</taxon>
        <taxon>eudicotyledons</taxon>
        <taxon>Gunneridae</taxon>
        <taxon>Pentapetalae</taxon>
        <taxon>rosids</taxon>
        <taxon>fabids</taxon>
        <taxon>Rosales</taxon>
        <taxon>Rosaceae</taxon>
        <taxon>Rosoideae</taxon>
        <taxon>Rosoideae incertae sedis</taxon>
        <taxon>Rubus</taxon>
    </lineage>
</organism>
<dbReference type="Proteomes" id="UP001457282">
    <property type="component" value="Unassembled WGS sequence"/>
</dbReference>
<sequence length="98" mass="11223">MYQITIGKVSLPPSPWFYQNEGEAESIVSVYIYMCLLGYPANKTTILTAYNNHKHSIRDVKKHRCAPYDFKDPPGQLQLWINTKGSKIIMCCSLRLPS</sequence>
<comment type="caution">
    <text evidence="1">The sequence shown here is derived from an EMBL/GenBank/DDBJ whole genome shotgun (WGS) entry which is preliminary data.</text>
</comment>
<keyword evidence="2" id="KW-1185">Reference proteome</keyword>
<reference evidence="1 2" key="1">
    <citation type="journal article" date="2023" name="G3 (Bethesda)">
        <title>A chromosome-length genome assembly and annotation of blackberry (Rubus argutus, cv. 'Hillquist').</title>
        <authorList>
            <person name="Bruna T."/>
            <person name="Aryal R."/>
            <person name="Dudchenko O."/>
            <person name="Sargent D.J."/>
            <person name="Mead D."/>
            <person name="Buti M."/>
            <person name="Cavallini A."/>
            <person name="Hytonen T."/>
            <person name="Andres J."/>
            <person name="Pham M."/>
            <person name="Weisz D."/>
            <person name="Mascagni F."/>
            <person name="Usai G."/>
            <person name="Natali L."/>
            <person name="Bassil N."/>
            <person name="Fernandez G.E."/>
            <person name="Lomsadze A."/>
            <person name="Armour M."/>
            <person name="Olukolu B."/>
            <person name="Poorten T."/>
            <person name="Britton C."/>
            <person name="Davik J."/>
            <person name="Ashrafi H."/>
            <person name="Aiden E.L."/>
            <person name="Borodovsky M."/>
            <person name="Worthington M."/>
        </authorList>
    </citation>
    <scope>NUCLEOTIDE SEQUENCE [LARGE SCALE GENOMIC DNA]</scope>
    <source>
        <strain evidence="1">PI 553951</strain>
    </source>
</reference>
<proteinExistence type="predicted"/>
<protein>
    <submittedName>
        <fullName evidence="1">Uncharacterized protein</fullName>
    </submittedName>
</protein>
<dbReference type="EMBL" id="JBEDUW010000004">
    <property type="protein sequence ID" value="KAK9932912.1"/>
    <property type="molecule type" value="Genomic_DNA"/>
</dbReference>
<gene>
    <name evidence="1" type="ORF">M0R45_020132</name>
</gene>
<evidence type="ECO:0000313" key="1">
    <source>
        <dbReference type="EMBL" id="KAK9932912.1"/>
    </source>
</evidence>
<name>A0AAW1XAT9_RUBAR</name>
<accession>A0AAW1XAT9</accession>
<dbReference type="AlphaFoldDB" id="A0AAW1XAT9"/>
<evidence type="ECO:0000313" key="2">
    <source>
        <dbReference type="Proteomes" id="UP001457282"/>
    </source>
</evidence>